<dbReference type="GO" id="GO:0022857">
    <property type="term" value="F:transmembrane transporter activity"/>
    <property type="evidence" value="ECO:0007669"/>
    <property type="project" value="InterPro"/>
</dbReference>
<evidence type="ECO:0000256" key="6">
    <source>
        <dbReference type="SAM" id="Phobius"/>
    </source>
</evidence>
<accession>A0A9D1IDB8</accession>
<dbReference type="CDD" id="cd06579">
    <property type="entry name" value="TM_PBP1_transp_AraH_like"/>
    <property type="match status" value="1"/>
</dbReference>
<evidence type="ECO:0000256" key="3">
    <source>
        <dbReference type="ARBA" id="ARBA00022692"/>
    </source>
</evidence>
<dbReference type="EMBL" id="DVMU01000209">
    <property type="protein sequence ID" value="HIU34860.1"/>
    <property type="molecule type" value="Genomic_DNA"/>
</dbReference>
<dbReference type="InterPro" id="IPR001851">
    <property type="entry name" value="ABC_transp_permease"/>
</dbReference>
<evidence type="ECO:0000256" key="2">
    <source>
        <dbReference type="ARBA" id="ARBA00022475"/>
    </source>
</evidence>
<proteinExistence type="predicted"/>
<evidence type="ECO:0000313" key="8">
    <source>
        <dbReference type="Proteomes" id="UP000824072"/>
    </source>
</evidence>
<name>A0A9D1IDB8_9FIRM</name>
<feature type="transmembrane region" description="Helical" evidence="6">
    <location>
        <begin position="47"/>
        <end position="66"/>
    </location>
</feature>
<evidence type="ECO:0000256" key="1">
    <source>
        <dbReference type="ARBA" id="ARBA00004651"/>
    </source>
</evidence>
<feature type="transmembrane region" description="Helical" evidence="6">
    <location>
        <begin position="162"/>
        <end position="184"/>
    </location>
</feature>
<feature type="transmembrane region" description="Helical" evidence="6">
    <location>
        <begin position="72"/>
        <end position="89"/>
    </location>
</feature>
<organism evidence="7 8">
    <name type="scientific">Candidatus Pullichristensenella excrementigallinarum</name>
    <dbReference type="NCBI Taxonomy" id="2840907"/>
    <lineage>
        <taxon>Bacteria</taxon>
        <taxon>Bacillati</taxon>
        <taxon>Bacillota</taxon>
        <taxon>Clostridia</taxon>
        <taxon>Candidatus Pullichristensenella</taxon>
    </lineage>
</organism>
<evidence type="ECO:0000313" key="7">
    <source>
        <dbReference type="EMBL" id="HIU34860.1"/>
    </source>
</evidence>
<dbReference type="PANTHER" id="PTHR32196">
    <property type="entry name" value="ABC TRANSPORTER PERMEASE PROTEIN YPHD-RELATED-RELATED"/>
    <property type="match status" value="1"/>
</dbReference>
<keyword evidence="3 6" id="KW-0812">Transmembrane</keyword>
<keyword evidence="2" id="KW-1003">Cell membrane</keyword>
<dbReference type="PANTHER" id="PTHR32196:SF72">
    <property type="entry name" value="RIBOSE IMPORT PERMEASE PROTEIN RBSC"/>
    <property type="match status" value="1"/>
</dbReference>
<comment type="subcellular location">
    <subcellularLocation>
        <location evidence="1">Cell membrane</location>
        <topology evidence="1">Multi-pass membrane protein</topology>
    </subcellularLocation>
</comment>
<reference evidence="7" key="2">
    <citation type="journal article" date="2021" name="PeerJ">
        <title>Extensive microbial diversity within the chicken gut microbiome revealed by metagenomics and culture.</title>
        <authorList>
            <person name="Gilroy R."/>
            <person name="Ravi A."/>
            <person name="Getino M."/>
            <person name="Pursley I."/>
            <person name="Horton D.L."/>
            <person name="Alikhan N.F."/>
            <person name="Baker D."/>
            <person name="Gharbi K."/>
            <person name="Hall N."/>
            <person name="Watson M."/>
            <person name="Adriaenssens E.M."/>
            <person name="Foster-Nyarko E."/>
            <person name="Jarju S."/>
            <person name="Secka A."/>
            <person name="Antonio M."/>
            <person name="Oren A."/>
            <person name="Chaudhuri R.R."/>
            <person name="La Ragione R."/>
            <person name="Hildebrand F."/>
            <person name="Pallen M.J."/>
        </authorList>
    </citation>
    <scope>NUCLEOTIDE SEQUENCE</scope>
    <source>
        <strain evidence="7">ChiHcec3-11533</strain>
    </source>
</reference>
<dbReference type="AlphaFoldDB" id="A0A9D1IDB8"/>
<evidence type="ECO:0000256" key="5">
    <source>
        <dbReference type="ARBA" id="ARBA00023136"/>
    </source>
</evidence>
<feature type="transmembrane region" description="Helical" evidence="6">
    <location>
        <begin position="269"/>
        <end position="286"/>
    </location>
</feature>
<feature type="transmembrane region" description="Helical" evidence="6">
    <location>
        <begin position="298"/>
        <end position="317"/>
    </location>
</feature>
<comment type="caution">
    <text evidence="7">The sequence shown here is derived from an EMBL/GenBank/DDBJ whole genome shotgun (WGS) entry which is preliminary data.</text>
</comment>
<reference evidence="7" key="1">
    <citation type="submission" date="2020-10" db="EMBL/GenBank/DDBJ databases">
        <authorList>
            <person name="Gilroy R."/>
        </authorList>
    </citation>
    <scope>NUCLEOTIDE SEQUENCE</scope>
    <source>
        <strain evidence="7">ChiHcec3-11533</strain>
    </source>
</reference>
<feature type="transmembrane region" description="Helical" evidence="6">
    <location>
        <begin position="122"/>
        <end position="142"/>
    </location>
</feature>
<keyword evidence="4 6" id="KW-1133">Transmembrane helix</keyword>
<protein>
    <submittedName>
        <fullName evidence="7">ABC transporter permease</fullName>
    </submittedName>
</protein>
<feature type="transmembrane region" description="Helical" evidence="6">
    <location>
        <begin position="12"/>
        <end position="35"/>
    </location>
</feature>
<dbReference type="GO" id="GO:0005886">
    <property type="term" value="C:plasma membrane"/>
    <property type="evidence" value="ECO:0007669"/>
    <property type="project" value="UniProtKB-SubCell"/>
</dbReference>
<dbReference type="Proteomes" id="UP000824072">
    <property type="component" value="Unassembled WGS sequence"/>
</dbReference>
<gene>
    <name evidence="7" type="ORF">IAB02_09870</name>
</gene>
<feature type="transmembrane region" description="Helical" evidence="6">
    <location>
        <begin position="217"/>
        <end position="238"/>
    </location>
</feature>
<feature type="transmembrane region" description="Helical" evidence="6">
    <location>
        <begin position="96"/>
        <end position="116"/>
    </location>
</feature>
<sequence>MSENKTKRLSGLLTSQSFVLFVLILVISIIVRSINPKFLAWNNISSILRQATALGLVACGTTILVISGSFDISLGSMIGLVTCVMAIMLNAGCSDLVVAVAAIGMCVACSLLNGGISLLFNAPPFIVTLATGNVYLGMALLFTKGYLQTVYGKFRFVASTQLFGFFHMQFLILILGFLAVHFILKWTRTGREVYAIGTNENAAYISGINVKWSKLKFFAISGVLTGVACIVLLSRLSCAQSTTGSGMELEAIGAVVIGGSSVNGGKGNVVGTFFGVILLSMISNAINMLQISAYYQDVVYGLIIIVALGITAARNLMLKRKAA</sequence>
<evidence type="ECO:0000256" key="4">
    <source>
        <dbReference type="ARBA" id="ARBA00022989"/>
    </source>
</evidence>
<dbReference type="Pfam" id="PF02653">
    <property type="entry name" value="BPD_transp_2"/>
    <property type="match status" value="1"/>
</dbReference>
<keyword evidence="5 6" id="KW-0472">Membrane</keyword>